<dbReference type="OrthoDB" id="2641762at2759"/>
<comment type="caution">
    <text evidence="2">The sequence shown here is derived from an EMBL/GenBank/DDBJ whole genome shotgun (WGS) entry which is preliminary data.</text>
</comment>
<keyword evidence="1" id="KW-0812">Transmembrane</keyword>
<dbReference type="RefSeq" id="XP_007770792.1">
    <property type="nucleotide sequence ID" value="XM_007772602.1"/>
</dbReference>
<dbReference type="Proteomes" id="UP000053558">
    <property type="component" value="Unassembled WGS sequence"/>
</dbReference>
<sequence>MFVKHIGDSAIHSKHYTNIASILVESCALFTITSVIFIGFYLAHNAVQFLMIAVLAQVQIIAPLLVMLRISKDVAWEADTATTVDHSESTRACSGAQGRHRMIAMTGIQFAKDDGGAECGTEGAKTIG</sequence>
<evidence type="ECO:0000256" key="1">
    <source>
        <dbReference type="SAM" id="Phobius"/>
    </source>
</evidence>
<organism evidence="2 3">
    <name type="scientific">Coniophora puteana (strain RWD-64-598)</name>
    <name type="common">Brown rot fungus</name>
    <dbReference type="NCBI Taxonomy" id="741705"/>
    <lineage>
        <taxon>Eukaryota</taxon>
        <taxon>Fungi</taxon>
        <taxon>Dikarya</taxon>
        <taxon>Basidiomycota</taxon>
        <taxon>Agaricomycotina</taxon>
        <taxon>Agaricomycetes</taxon>
        <taxon>Agaricomycetidae</taxon>
        <taxon>Boletales</taxon>
        <taxon>Coniophorineae</taxon>
        <taxon>Coniophoraceae</taxon>
        <taxon>Coniophora</taxon>
    </lineage>
</organism>
<keyword evidence="1" id="KW-1133">Transmembrane helix</keyword>
<feature type="transmembrane region" description="Helical" evidence="1">
    <location>
        <begin position="20"/>
        <end position="43"/>
    </location>
</feature>
<keyword evidence="3" id="KW-1185">Reference proteome</keyword>
<accession>A0A5M3MJT7</accession>
<gene>
    <name evidence="2" type="ORF">CONPUDRAFT_83405</name>
</gene>
<dbReference type="GeneID" id="19210588"/>
<dbReference type="KEGG" id="cput:CONPUDRAFT_83405"/>
<evidence type="ECO:0000313" key="2">
    <source>
        <dbReference type="EMBL" id="EIW79064.1"/>
    </source>
</evidence>
<feature type="transmembrane region" description="Helical" evidence="1">
    <location>
        <begin position="49"/>
        <end position="68"/>
    </location>
</feature>
<keyword evidence="1" id="KW-0472">Membrane</keyword>
<name>A0A5M3MJT7_CONPW</name>
<evidence type="ECO:0000313" key="3">
    <source>
        <dbReference type="Proteomes" id="UP000053558"/>
    </source>
</evidence>
<reference evidence="3" key="1">
    <citation type="journal article" date="2012" name="Science">
        <title>The Paleozoic origin of enzymatic lignin decomposition reconstructed from 31 fungal genomes.</title>
        <authorList>
            <person name="Floudas D."/>
            <person name="Binder M."/>
            <person name="Riley R."/>
            <person name="Barry K."/>
            <person name="Blanchette R.A."/>
            <person name="Henrissat B."/>
            <person name="Martinez A.T."/>
            <person name="Otillar R."/>
            <person name="Spatafora J.W."/>
            <person name="Yadav J.S."/>
            <person name="Aerts A."/>
            <person name="Benoit I."/>
            <person name="Boyd A."/>
            <person name="Carlson A."/>
            <person name="Copeland A."/>
            <person name="Coutinho P.M."/>
            <person name="de Vries R.P."/>
            <person name="Ferreira P."/>
            <person name="Findley K."/>
            <person name="Foster B."/>
            <person name="Gaskell J."/>
            <person name="Glotzer D."/>
            <person name="Gorecki P."/>
            <person name="Heitman J."/>
            <person name="Hesse C."/>
            <person name="Hori C."/>
            <person name="Igarashi K."/>
            <person name="Jurgens J.A."/>
            <person name="Kallen N."/>
            <person name="Kersten P."/>
            <person name="Kohler A."/>
            <person name="Kuees U."/>
            <person name="Kumar T.K.A."/>
            <person name="Kuo A."/>
            <person name="LaButti K."/>
            <person name="Larrondo L.F."/>
            <person name="Lindquist E."/>
            <person name="Ling A."/>
            <person name="Lombard V."/>
            <person name="Lucas S."/>
            <person name="Lundell T."/>
            <person name="Martin R."/>
            <person name="McLaughlin D.J."/>
            <person name="Morgenstern I."/>
            <person name="Morin E."/>
            <person name="Murat C."/>
            <person name="Nagy L.G."/>
            <person name="Nolan M."/>
            <person name="Ohm R.A."/>
            <person name="Patyshakuliyeva A."/>
            <person name="Rokas A."/>
            <person name="Ruiz-Duenas F.J."/>
            <person name="Sabat G."/>
            <person name="Salamov A."/>
            <person name="Samejima M."/>
            <person name="Schmutz J."/>
            <person name="Slot J.C."/>
            <person name="St John F."/>
            <person name="Stenlid J."/>
            <person name="Sun H."/>
            <person name="Sun S."/>
            <person name="Syed K."/>
            <person name="Tsang A."/>
            <person name="Wiebenga A."/>
            <person name="Young D."/>
            <person name="Pisabarro A."/>
            <person name="Eastwood D.C."/>
            <person name="Martin F."/>
            <person name="Cullen D."/>
            <person name="Grigoriev I.V."/>
            <person name="Hibbett D.S."/>
        </authorList>
    </citation>
    <scope>NUCLEOTIDE SEQUENCE [LARGE SCALE GENOMIC DNA]</scope>
    <source>
        <strain evidence="3">RWD-64-598 SS2</strain>
    </source>
</reference>
<protein>
    <submittedName>
        <fullName evidence="2">Uncharacterized protein</fullName>
    </submittedName>
</protein>
<dbReference type="EMBL" id="JH711581">
    <property type="protein sequence ID" value="EIW79064.1"/>
    <property type="molecule type" value="Genomic_DNA"/>
</dbReference>
<dbReference type="AlphaFoldDB" id="A0A5M3MJT7"/>
<proteinExistence type="predicted"/>